<evidence type="ECO:0000313" key="8">
    <source>
        <dbReference type="Proteomes" id="UP001652445"/>
    </source>
</evidence>
<dbReference type="PROSITE" id="PS51257">
    <property type="entry name" value="PROKAR_LIPOPROTEIN"/>
    <property type="match status" value="1"/>
</dbReference>
<dbReference type="InterPro" id="IPR002491">
    <property type="entry name" value="ABC_transptr_periplasmic_BD"/>
</dbReference>
<proteinExistence type="inferred from homology"/>
<comment type="caution">
    <text evidence="7">The sequence shown here is derived from an EMBL/GenBank/DDBJ whole genome shotgun (WGS) entry which is preliminary data.</text>
</comment>
<evidence type="ECO:0000313" key="7">
    <source>
        <dbReference type="EMBL" id="MCU6794533.1"/>
    </source>
</evidence>
<evidence type="ECO:0000259" key="6">
    <source>
        <dbReference type="PROSITE" id="PS50983"/>
    </source>
</evidence>
<evidence type="ECO:0000256" key="1">
    <source>
        <dbReference type="ARBA" id="ARBA00004196"/>
    </source>
</evidence>
<comment type="subcellular location">
    <subcellularLocation>
        <location evidence="1">Cell envelope</location>
    </subcellularLocation>
</comment>
<dbReference type="EMBL" id="JAOQIO010000084">
    <property type="protein sequence ID" value="MCU6794533.1"/>
    <property type="molecule type" value="Genomic_DNA"/>
</dbReference>
<dbReference type="SUPFAM" id="SSF53807">
    <property type="entry name" value="Helical backbone' metal receptor"/>
    <property type="match status" value="1"/>
</dbReference>
<evidence type="ECO:0000256" key="4">
    <source>
        <dbReference type="ARBA" id="ARBA00022729"/>
    </source>
</evidence>
<dbReference type="InterPro" id="IPR051313">
    <property type="entry name" value="Bact_iron-sidero_bind"/>
</dbReference>
<feature type="region of interest" description="Disordered" evidence="5">
    <location>
        <begin position="32"/>
        <end position="54"/>
    </location>
</feature>
<dbReference type="Gene3D" id="3.40.50.1980">
    <property type="entry name" value="Nitrogenase molybdenum iron protein domain"/>
    <property type="match status" value="2"/>
</dbReference>
<feature type="compositionally biased region" description="Low complexity" evidence="5">
    <location>
        <begin position="33"/>
        <end position="48"/>
    </location>
</feature>
<keyword evidence="8" id="KW-1185">Reference proteome</keyword>
<sequence length="331" mass="35976">MLGVKRIPLAGIAVLMVFLLYGCGSPNHDIGEASSGSVNSPSASNGAATPQTRTVKDAKGNVVIPANPVRIADISGSTEELLLLGFQPVLTGNTDMGNPGKVTPLLSSKLQTNVSIAGWFQTEINIEAVMAANPDLILAGPTQEKIYDQLVKIAPTVRVPYGFNAYRERFAFVAEVLDKKGEMEAWLKAYDQRAKQLHDQITDVTKQETFAVIESTQKEIRIYARTGLADIVFNDLGLPKAPGTPEPDPWGGKVMSLEGLSTYDPDHLILLTDGEQNVLEQSKIWSSLKAVKSGHVYRMTSRQNYNEAFFAMGKKAVMEQIAGDITKPSKR</sequence>
<keyword evidence="4" id="KW-0732">Signal</keyword>
<evidence type="ECO:0000256" key="3">
    <source>
        <dbReference type="ARBA" id="ARBA00022448"/>
    </source>
</evidence>
<dbReference type="PROSITE" id="PS50983">
    <property type="entry name" value="FE_B12_PBP"/>
    <property type="match status" value="1"/>
</dbReference>
<evidence type="ECO:0000256" key="5">
    <source>
        <dbReference type="SAM" id="MobiDB-lite"/>
    </source>
</evidence>
<evidence type="ECO:0000256" key="2">
    <source>
        <dbReference type="ARBA" id="ARBA00008814"/>
    </source>
</evidence>
<reference evidence="7 8" key="1">
    <citation type="submission" date="2022-09" db="EMBL/GenBank/DDBJ databases">
        <authorList>
            <person name="Han X.L."/>
            <person name="Wang Q."/>
            <person name="Lu T."/>
        </authorList>
    </citation>
    <scope>NUCLEOTIDE SEQUENCE [LARGE SCALE GENOMIC DNA]</scope>
    <source>
        <strain evidence="7 8">WQ 127069</strain>
    </source>
</reference>
<name>A0ABT2UIU1_9BACL</name>
<dbReference type="Proteomes" id="UP001652445">
    <property type="component" value="Unassembled WGS sequence"/>
</dbReference>
<comment type="similarity">
    <text evidence="2">Belongs to the bacterial solute-binding protein 8 family.</text>
</comment>
<organism evidence="7 8">
    <name type="scientific">Paenibacillus baimaensis</name>
    <dbReference type="NCBI Taxonomy" id="2982185"/>
    <lineage>
        <taxon>Bacteria</taxon>
        <taxon>Bacillati</taxon>
        <taxon>Bacillota</taxon>
        <taxon>Bacilli</taxon>
        <taxon>Bacillales</taxon>
        <taxon>Paenibacillaceae</taxon>
        <taxon>Paenibacillus</taxon>
    </lineage>
</organism>
<dbReference type="PANTHER" id="PTHR30532:SF21">
    <property type="entry name" value="SIDEROPHORE-BINDING LIPOPROTEIN YFIY-RELATED"/>
    <property type="match status" value="1"/>
</dbReference>
<dbReference type="RefSeq" id="WP_262685672.1">
    <property type="nucleotide sequence ID" value="NZ_JAOQIO010000084.1"/>
</dbReference>
<protein>
    <submittedName>
        <fullName evidence="7">ABC transporter substrate-binding protein</fullName>
    </submittedName>
</protein>
<feature type="domain" description="Fe/B12 periplasmic-binding" evidence="6">
    <location>
        <begin position="69"/>
        <end position="329"/>
    </location>
</feature>
<dbReference type="PANTHER" id="PTHR30532">
    <property type="entry name" value="IRON III DICITRATE-BINDING PERIPLASMIC PROTEIN"/>
    <property type="match status" value="1"/>
</dbReference>
<keyword evidence="3" id="KW-0813">Transport</keyword>
<gene>
    <name evidence="7" type="ORF">OB236_20700</name>
</gene>
<dbReference type="Pfam" id="PF01497">
    <property type="entry name" value="Peripla_BP_2"/>
    <property type="match status" value="1"/>
</dbReference>
<accession>A0ABT2UIU1</accession>